<dbReference type="AlphaFoldDB" id="A0A3P9IQV9"/>
<reference evidence="1 2" key="2">
    <citation type="submission" date="2017-04" db="EMBL/GenBank/DDBJ databases">
        <title>CpG methylation of centromeres and impact of large insertions on vertebrate speciation.</title>
        <authorList>
            <person name="Ichikawa K."/>
            <person name="Yoshimura J."/>
            <person name="Morishita S."/>
        </authorList>
    </citation>
    <scope>NUCLEOTIDE SEQUENCE</scope>
    <source>
        <strain evidence="1 2">HSOK</strain>
    </source>
</reference>
<organism evidence="1 2">
    <name type="scientific">Oryzias latipes</name>
    <name type="common">Japanese rice fish</name>
    <name type="synonym">Japanese killifish</name>
    <dbReference type="NCBI Taxonomy" id="8090"/>
    <lineage>
        <taxon>Eukaryota</taxon>
        <taxon>Metazoa</taxon>
        <taxon>Chordata</taxon>
        <taxon>Craniata</taxon>
        <taxon>Vertebrata</taxon>
        <taxon>Euteleostomi</taxon>
        <taxon>Actinopterygii</taxon>
        <taxon>Neopterygii</taxon>
        <taxon>Teleostei</taxon>
        <taxon>Neoteleostei</taxon>
        <taxon>Acanthomorphata</taxon>
        <taxon>Ovalentaria</taxon>
        <taxon>Atherinomorphae</taxon>
        <taxon>Beloniformes</taxon>
        <taxon>Adrianichthyidae</taxon>
        <taxon>Oryziinae</taxon>
        <taxon>Oryzias</taxon>
    </lineage>
</organism>
<sequence length="109" mass="12870">MSAFRKSSEVSKLNYKLHNVDHQPESMNLQNTWRRLKVRSSVCSEFHKTQNSFADPTGEGAECFDYSAKDKEAYFIAFQILIHVCCSDSKIQFYQSHLKVLRKKYRKKR</sequence>
<dbReference type="Ensembl" id="ENSORLT00015013517.1">
    <property type="protein sequence ID" value="ENSORLP00015022247.1"/>
    <property type="gene ID" value="ENSORLG00015001522.1"/>
</dbReference>
<protein>
    <submittedName>
        <fullName evidence="1">Uncharacterized protein</fullName>
    </submittedName>
</protein>
<reference evidence="1" key="4">
    <citation type="submission" date="2025-09" db="UniProtKB">
        <authorList>
            <consortium name="Ensembl"/>
        </authorList>
    </citation>
    <scope>IDENTIFICATION</scope>
    <source>
        <strain evidence="1">HSOK</strain>
    </source>
</reference>
<accession>A0A3P9IQV9</accession>
<proteinExistence type="predicted"/>
<reference key="1">
    <citation type="journal article" date="2007" name="Nature">
        <title>The medaka draft genome and insights into vertebrate genome evolution.</title>
        <authorList>
            <person name="Kasahara M."/>
            <person name="Naruse K."/>
            <person name="Sasaki S."/>
            <person name="Nakatani Y."/>
            <person name="Qu W."/>
            <person name="Ahsan B."/>
            <person name="Yamada T."/>
            <person name="Nagayasu Y."/>
            <person name="Doi K."/>
            <person name="Kasai Y."/>
            <person name="Jindo T."/>
            <person name="Kobayashi D."/>
            <person name="Shimada A."/>
            <person name="Toyoda A."/>
            <person name="Kuroki Y."/>
            <person name="Fujiyama A."/>
            <person name="Sasaki T."/>
            <person name="Shimizu A."/>
            <person name="Asakawa S."/>
            <person name="Shimizu N."/>
            <person name="Hashimoto S."/>
            <person name="Yang J."/>
            <person name="Lee Y."/>
            <person name="Matsushima K."/>
            <person name="Sugano S."/>
            <person name="Sakaizumi M."/>
            <person name="Narita T."/>
            <person name="Ohishi K."/>
            <person name="Haga S."/>
            <person name="Ohta F."/>
            <person name="Nomoto H."/>
            <person name="Nogata K."/>
            <person name="Morishita T."/>
            <person name="Endo T."/>
            <person name="Shin-I T."/>
            <person name="Takeda H."/>
            <person name="Morishita S."/>
            <person name="Kohara Y."/>
        </authorList>
    </citation>
    <scope>NUCLEOTIDE SEQUENCE [LARGE SCALE GENOMIC DNA]</scope>
    <source>
        <strain>Hd-rR</strain>
    </source>
</reference>
<dbReference type="Proteomes" id="UP000265200">
    <property type="component" value="Chromosome 24"/>
</dbReference>
<evidence type="ECO:0000313" key="1">
    <source>
        <dbReference type="Ensembl" id="ENSORLP00015022247.1"/>
    </source>
</evidence>
<evidence type="ECO:0000313" key="2">
    <source>
        <dbReference type="Proteomes" id="UP000265200"/>
    </source>
</evidence>
<name>A0A3P9IQV9_ORYLA</name>
<reference evidence="1" key="3">
    <citation type="submission" date="2025-08" db="UniProtKB">
        <authorList>
            <consortium name="Ensembl"/>
        </authorList>
    </citation>
    <scope>IDENTIFICATION</scope>
    <source>
        <strain evidence="1">HSOK</strain>
    </source>
</reference>